<evidence type="ECO:0000313" key="8">
    <source>
        <dbReference type="Proteomes" id="UP000245080"/>
    </source>
</evidence>
<gene>
    <name evidence="7" type="ORF">DCM90_08280</name>
</gene>
<dbReference type="GO" id="GO:0005525">
    <property type="term" value="F:GTP binding"/>
    <property type="evidence" value="ECO:0007669"/>
    <property type="project" value="UniProtKB-UniRule"/>
</dbReference>
<dbReference type="Proteomes" id="UP000245080">
    <property type="component" value="Unassembled WGS sequence"/>
</dbReference>
<dbReference type="EMBL" id="QCXQ01000006">
    <property type="protein sequence ID" value="PWF99439.1"/>
    <property type="molecule type" value="Genomic_DNA"/>
</dbReference>
<dbReference type="InterPro" id="IPR053930">
    <property type="entry name" value="RapZ-like_N"/>
</dbReference>
<keyword evidence="1 4" id="KW-0547">Nucleotide-binding</keyword>
<evidence type="ECO:0000259" key="6">
    <source>
        <dbReference type="Pfam" id="PF22740"/>
    </source>
</evidence>
<evidence type="ECO:0000256" key="2">
    <source>
        <dbReference type="ARBA" id="ARBA00022840"/>
    </source>
</evidence>
<evidence type="ECO:0000313" key="7">
    <source>
        <dbReference type="EMBL" id="PWF99439.1"/>
    </source>
</evidence>
<dbReference type="InterPro" id="IPR027417">
    <property type="entry name" value="P-loop_NTPase"/>
</dbReference>
<dbReference type="NCBIfam" id="NF003828">
    <property type="entry name" value="PRK05416.1"/>
    <property type="match status" value="1"/>
</dbReference>
<dbReference type="OrthoDB" id="9784461at2"/>
<proteinExistence type="inferred from homology"/>
<evidence type="ECO:0000256" key="1">
    <source>
        <dbReference type="ARBA" id="ARBA00022741"/>
    </source>
</evidence>
<dbReference type="PANTHER" id="PTHR30448">
    <property type="entry name" value="RNASE ADAPTER PROTEIN RAPZ"/>
    <property type="match status" value="1"/>
</dbReference>
<comment type="caution">
    <text evidence="7">The sequence shown here is derived from an EMBL/GenBank/DDBJ whole genome shotgun (WGS) entry which is preliminary data.</text>
</comment>
<dbReference type="Pfam" id="PF03668">
    <property type="entry name" value="RapZ-like_N"/>
    <property type="match status" value="1"/>
</dbReference>
<dbReference type="AlphaFoldDB" id="A0A2V1MZC4"/>
<keyword evidence="3 4" id="KW-0342">GTP-binding</keyword>
<dbReference type="PANTHER" id="PTHR30448:SF0">
    <property type="entry name" value="RNASE ADAPTER PROTEIN RAPZ"/>
    <property type="match status" value="1"/>
</dbReference>
<dbReference type="Pfam" id="PF22740">
    <property type="entry name" value="PapZ_C"/>
    <property type="match status" value="1"/>
</dbReference>
<feature type="binding site" evidence="4">
    <location>
        <begin position="12"/>
        <end position="19"/>
    </location>
    <ligand>
        <name>ATP</name>
        <dbReference type="ChEBI" id="CHEBI:30616"/>
    </ligand>
</feature>
<keyword evidence="8" id="KW-1185">Reference proteome</keyword>
<feature type="domain" description="RapZ C-terminal" evidence="6">
    <location>
        <begin position="166"/>
        <end position="283"/>
    </location>
</feature>
<evidence type="ECO:0000259" key="5">
    <source>
        <dbReference type="Pfam" id="PF03668"/>
    </source>
</evidence>
<evidence type="ECO:0000256" key="3">
    <source>
        <dbReference type="ARBA" id="ARBA00023134"/>
    </source>
</evidence>
<feature type="domain" description="RapZ-like N-terminal" evidence="5">
    <location>
        <begin position="5"/>
        <end position="160"/>
    </location>
</feature>
<keyword evidence="2 4" id="KW-0067">ATP-binding</keyword>
<dbReference type="RefSeq" id="WP_109250897.1">
    <property type="nucleotide sequence ID" value="NZ_QCXQ01000006.1"/>
</dbReference>
<dbReference type="HAMAP" id="MF_00636">
    <property type="entry name" value="RapZ_like"/>
    <property type="match status" value="1"/>
</dbReference>
<dbReference type="SUPFAM" id="SSF52540">
    <property type="entry name" value="P-loop containing nucleoside triphosphate hydrolases"/>
    <property type="match status" value="1"/>
</dbReference>
<dbReference type="Gene3D" id="3.40.50.300">
    <property type="entry name" value="P-loop containing nucleotide triphosphate hydrolases"/>
    <property type="match status" value="1"/>
</dbReference>
<dbReference type="InterPro" id="IPR005337">
    <property type="entry name" value="RapZ-like"/>
</dbReference>
<evidence type="ECO:0000256" key="4">
    <source>
        <dbReference type="HAMAP-Rule" id="MF_00636"/>
    </source>
</evidence>
<protein>
    <submittedName>
        <fullName evidence="7">RNase adapter RapZ</fullName>
    </submittedName>
</protein>
<reference evidence="7 8" key="1">
    <citation type="journal article" date="2018" name="Int. J. Syst. Evol. Microbiol.">
        <title>Lactobacillus bambusae sp. nov., isolated from a traditional fermented Ma-bamboo shoots of Taiwan.</title>
        <authorList>
            <person name="Wang L.-T."/>
        </authorList>
    </citation>
    <scope>NUCLEOTIDE SEQUENCE [LARGE SCALE GENOMIC DNA]</scope>
    <source>
        <strain evidence="7 8">BS-W1</strain>
    </source>
</reference>
<dbReference type="PIRSF" id="PIRSF005052">
    <property type="entry name" value="P-loopkin"/>
    <property type="match status" value="1"/>
</dbReference>
<dbReference type="GO" id="GO:0005524">
    <property type="term" value="F:ATP binding"/>
    <property type="evidence" value="ECO:0007669"/>
    <property type="project" value="UniProtKB-UniRule"/>
</dbReference>
<dbReference type="InterPro" id="IPR053931">
    <property type="entry name" value="RapZ_C"/>
</dbReference>
<organism evidence="7 8">
    <name type="scientific">Levilactobacillus bambusae</name>
    <dbReference type="NCBI Taxonomy" id="2024736"/>
    <lineage>
        <taxon>Bacteria</taxon>
        <taxon>Bacillati</taxon>
        <taxon>Bacillota</taxon>
        <taxon>Bacilli</taxon>
        <taxon>Lactobacillales</taxon>
        <taxon>Lactobacillaceae</taxon>
        <taxon>Levilactobacillus</taxon>
    </lineage>
</organism>
<accession>A0A2V1MZC4</accession>
<sequence>MSDKIELIIISGMSGAGKTIAMQSLEDLGYFCVDNLPLTLLPKFFDLLSESGKVKKVALVIDMRSRAFDQDLISPETDALISATHAKTVFLDASDEALVSRYKETRRRHPLSTEGRLVDGIRKERQLLEPLRQRAQLVIDTSNITPRQLREDMFHKFETQTEQVFHIDVLSFGFKYGLPIDADIVMDVRFLPNPYYIPELKELTGLDTPVYDYVMKQAQTEDFYQRLLEMLVSVMPGYKAEGKTSLTIAIGCTGGQHRSVSIARRLANDLGNAYPVNLSHRDVNRRKEGVNRS</sequence>
<feature type="binding site" evidence="4">
    <location>
        <begin position="62"/>
        <end position="65"/>
    </location>
    <ligand>
        <name>GTP</name>
        <dbReference type="ChEBI" id="CHEBI:37565"/>
    </ligand>
</feature>
<name>A0A2V1MZC4_9LACO</name>